<dbReference type="InterPro" id="IPR050205">
    <property type="entry name" value="CDPK_Ser/Thr_kinases"/>
</dbReference>
<evidence type="ECO:0000313" key="8">
    <source>
        <dbReference type="EMBL" id="OEU22057.1"/>
    </source>
</evidence>
<dbReference type="InParanoid" id="A0A1E7FVA3"/>
<protein>
    <submittedName>
        <fullName evidence="8">Kinase-like protein</fullName>
    </submittedName>
</protein>
<keyword evidence="3" id="KW-0547">Nucleotide-binding</keyword>
<gene>
    <name evidence="8" type="ORF">FRACYDRAFT_179410</name>
</gene>
<evidence type="ECO:0000256" key="5">
    <source>
        <dbReference type="ARBA" id="ARBA00022840"/>
    </source>
</evidence>
<proteinExistence type="predicted"/>
<dbReference type="SMART" id="SM00220">
    <property type="entry name" value="S_TKc"/>
    <property type="match status" value="1"/>
</dbReference>
<keyword evidence="4 8" id="KW-0418">Kinase</keyword>
<dbReference type="Pfam" id="PF00069">
    <property type="entry name" value="Pkinase"/>
    <property type="match status" value="1"/>
</dbReference>
<sequence length="381" mass="43074">MACKALRKGVVFKYNTVYAPLKPDILRREVDILRKLQGKSFCLSMAAVYETSRVIYVITELCAGGDMIQYLSRREEDLRTDEVSRISFQLLSAVDHCANNNVINRDIKPENIMFVSSSSDSELRLIDFGSGTDKVVEGLHTTFAGTAFYISPEMFQNTYTQKTDIWSVGVCLYVLVAGYPSDKLQTAFNMMHKITPGERNLKKLPNIPDNLPASFYVMLNQLLEYKHKKRKKASEILKSDFVRFHTFASSVENSNIIGSIGRHSLFLNYQKFERCLTTLLATMLTKSELIVFVETIQEKQQVEQKGTAAAANAAAATKEEEGGEQKEEQKSNNEESMIPPNQVEVILPPNLLNNDNDSKSLDIVNVRRVMEILKESEKDQV</sequence>
<name>A0A1E7FVA3_9STRA</name>
<dbReference type="PROSITE" id="PS50011">
    <property type="entry name" value="PROTEIN_KINASE_DOM"/>
    <property type="match status" value="1"/>
</dbReference>
<evidence type="ECO:0000259" key="7">
    <source>
        <dbReference type="PROSITE" id="PS50011"/>
    </source>
</evidence>
<reference evidence="8 9" key="1">
    <citation type="submission" date="2016-09" db="EMBL/GenBank/DDBJ databases">
        <title>Extensive genetic diversity and differential bi-allelic expression allows diatom success in the polar Southern Ocean.</title>
        <authorList>
            <consortium name="DOE Joint Genome Institute"/>
            <person name="Mock T."/>
            <person name="Otillar R.P."/>
            <person name="Strauss J."/>
            <person name="Dupont C."/>
            <person name="Frickenhaus S."/>
            <person name="Maumus F."/>
            <person name="Mcmullan M."/>
            <person name="Sanges R."/>
            <person name="Schmutz J."/>
            <person name="Toseland A."/>
            <person name="Valas R."/>
            <person name="Veluchamy A."/>
            <person name="Ward B.J."/>
            <person name="Allen A."/>
            <person name="Barry K."/>
            <person name="Falciatore A."/>
            <person name="Ferrante M."/>
            <person name="Fortunato A.E."/>
            <person name="Gloeckner G."/>
            <person name="Gruber A."/>
            <person name="Hipkin R."/>
            <person name="Janech M."/>
            <person name="Kroth P."/>
            <person name="Leese F."/>
            <person name="Lindquist E."/>
            <person name="Lyon B.R."/>
            <person name="Martin J."/>
            <person name="Mayer C."/>
            <person name="Parker M."/>
            <person name="Quesneville H."/>
            <person name="Raymond J."/>
            <person name="Uhlig C."/>
            <person name="Valentin K.U."/>
            <person name="Worden A.Z."/>
            <person name="Armbrust E.V."/>
            <person name="Bowler C."/>
            <person name="Green B."/>
            <person name="Moulton V."/>
            <person name="Van Oosterhout C."/>
            <person name="Grigoriev I."/>
        </authorList>
    </citation>
    <scope>NUCLEOTIDE SEQUENCE [LARGE SCALE GENOMIC DNA]</scope>
    <source>
        <strain evidence="8 9">CCMP1102</strain>
    </source>
</reference>
<accession>A0A1E7FVA3</accession>
<keyword evidence="2" id="KW-0808">Transferase</keyword>
<dbReference type="OrthoDB" id="45105at2759"/>
<dbReference type="Proteomes" id="UP000095751">
    <property type="component" value="Unassembled WGS sequence"/>
</dbReference>
<evidence type="ECO:0000256" key="3">
    <source>
        <dbReference type="ARBA" id="ARBA00022741"/>
    </source>
</evidence>
<feature type="domain" description="Protein kinase" evidence="7">
    <location>
        <begin position="1"/>
        <end position="248"/>
    </location>
</feature>
<keyword evidence="5" id="KW-0067">ATP-binding</keyword>
<evidence type="ECO:0000256" key="1">
    <source>
        <dbReference type="ARBA" id="ARBA00022527"/>
    </source>
</evidence>
<evidence type="ECO:0000313" key="9">
    <source>
        <dbReference type="Proteomes" id="UP000095751"/>
    </source>
</evidence>
<dbReference type="PANTHER" id="PTHR24349">
    <property type="entry name" value="SERINE/THREONINE-PROTEIN KINASE"/>
    <property type="match status" value="1"/>
</dbReference>
<dbReference type="GO" id="GO:0005524">
    <property type="term" value="F:ATP binding"/>
    <property type="evidence" value="ECO:0007669"/>
    <property type="project" value="UniProtKB-KW"/>
</dbReference>
<dbReference type="AlphaFoldDB" id="A0A1E7FVA3"/>
<dbReference type="SUPFAM" id="SSF56112">
    <property type="entry name" value="Protein kinase-like (PK-like)"/>
    <property type="match status" value="1"/>
</dbReference>
<keyword evidence="9" id="KW-1185">Reference proteome</keyword>
<feature type="region of interest" description="Disordered" evidence="6">
    <location>
        <begin position="308"/>
        <end position="358"/>
    </location>
</feature>
<evidence type="ECO:0000256" key="2">
    <source>
        <dbReference type="ARBA" id="ARBA00022679"/>
    </source>
</evidence>
<dbReference type="InterPro" id="IPR011009">
    <property type="entry name" value="Kinase-like_dom_sf"/>
</dbReference>
<dbReference type="GO" id="GO:0004674">
    <property type="term" value="F:protein serine/threonine kinase activity"/>
    <property type="evidence" value="ECO:0007669"/>
    <property type="project" value="UniProtKB-KW"/>
</dbReference>
<dbReference type="EMBL" id="KV784353">
    <property type="protein sequence ID" value="OEU22057.1"/>
    <property type="molecule type" value="Genomic_DNA"/>
</dbReference>
<evidence type="ECO:0000256" key="6">
    <source>
        <dbReference type="SAM" id="MobiDB-lite"/>
    </source>
</evidence>
<keyword evidence="1" id="KW-0723">Serine/threonine-protein kinase</keyword>
<dbReference type="KEGG" id="fcy:FRACYDRAFT_179410"/>
<dbReference type="Gene3D" id="1.10.510.10">
    <property type="entry name" value="Transferase(Phosphotransferase) domain 1"/>
    <property type="match status" value="1"/>
</dbReference>
<feature type="compositionally biased region" description="Basic and acidic residues" evidence="6">
    <location>
        <begin position="317"/>
        <end position="333"/>
    </location>
</feature>
<evidence type="ECO:0000256" key="4">
    <source>
        <dbReference type="ARBA" id="ARBA00022777"/>
    </source>
</evidence>
<dbReference type="InterPro" id="IPR000719">
    <property type="entry name" value="Prot_kinase_dom"/>
</dbReference>
<organism evidence="8 9">
    <name type="scientific">Fragilariopsis cylindrus CCMP1102</name>
    <dbReference type="NCBI Taxonomy" id="635003"/>
    <lineage>
        <taxon>Eukaryota</taxon>
        <taxon>Sar</taxon>
        <taxon>Stramenopiles</taxon>
        <taxon>Ochrophyta</taxon>
        <taxon>Bacillariophyta</taxon>
        <taxon>Bacillariophyceae</taxon>
        <taxon>Bacillariophycidae</taxon>
        <taxon>Bacillariales</taxon>
        <taxon>Bacillariaceae</taxon>
        <taxon>Fragilariopsis</taxon>
    </lineage>
</organism>